<accession>A0A1I2QK41</accession>
<evidence type="ECO:0000256" key="1">
    <source>
        <dbReference type="SAM" id="MobiDB-lite"/>
    </source>
</evidence>
<dbReference type="EMBL" id="FOPJ01000002">
    <property type="protein sequence ID" value="SFG27983.1"/>
    <property type="molecule type" value="Genomic_DNA"/>
</dbReference>
<protein>
    <recommendedName>
        <fullName evidence="3">SMODS and SLOG-associating 2TM effector domain-containing protein</fullName>
    </recommendedName>
</protein>
<name>A0A1I2QK41_9CORY</name>
<feature type="domain" description="SMODS and SLOG-associating 2TM effector" evidence="3">
    <location>
        <begin position="26"/>
        <end position="189"/>
    </location>
</feature>
<organism evidence="4 5">
    <name type="scientific">Corynebacterium spheniscorum</name>
    <dbReference type="NCBI Taxonomy" id="185761"/>
    <lineage>
        <taxon>Bacteria</taxon>
        <taxon>Bacillati</taxon>
        <taxon>Actinomycetota</taxon>
        <taxon>Actinomycetes</taxon>
        <taxon>Mycobacteriales</taxon>
        <taxon>Corynebacteriaceae</taxon>
        <taxon>Corynebacterium</taxon>
    </lineage>
</organism>
<gene>
    <name evidence="4" type="ORF">SAMN05660282_00465</name>
</gene>
<evidence type="ECO:0000313" key="4">
    <source>
        <dbReference type="EMBL" id="SFG27983.1"/>
    </source>
</evidence>
<dbReference type="Pfam" id="PF18186">
    <property type="entry name" value="SLATT_4"/>
    <property type="match status" value="1"/>
</dbReference>
<evidence type="ECO:0000313" key="5">
    <source>
        <dbReference type="Proteomes" id="UP000199065"/>
    </source>
</evidence>
<dbReference type="Proteomes" id="UP000199065">
    <property type="component" value="Unassembled WGS sequence"/>
</dbReference>
<reference evidence="4 5" key="1">
    <citation type="submission" date="2016-10" db="EMBL/GenBank/DDBJ databases">
        <authorList>
            <person name="de Groot N.N."/>
        </authorList>
    </citation>
    <scope>NUCLEOTIDE SEQUENCE [LARGE SCALE GENOMIC DNA]</scope>
    <source>
        <strain>J11</strain>
        <strain evidence="5">PG 39</strain>
    </source>
</reference>
<keyword evidence="2" id="KW-0472">Membrane</keyword>
<dbReference type="NCBIfam" id="NF033632">
    <property type="entry name" value="SLATT_4"/>
    <property type="match status" value="1"/>
</dbReference>
<dbReference type="RefSeq" id="WP_092284015.1">
    <property type="nucleotide sequence ID" value="NZ_FOPJ01000002.1"/>
</dbReference>
<proteinExistence type="predicted"/>
<keyword evidence="2" id="KW-0812">Transmembrane</keyword>
<feature type="transmembrane region" description="Helical" evidence="2">
    <location>
        <begin position="84"/>
        <end position="104"/>
    </location>
</feature>
<feature type="transmembrane region" description="Helical" evidence="2">
    <location>
        <begin position="59"/>
        <end position="78"/>
    </location>
</feature>
<sequence>MPGPEGLACEDPSDESAERELLIHLLDVRQDRMLYTHRTQEKAADRYDRWESARKGTTIVLTVLTSGTLITAIAGLLLNEVWGNFAVATIATLATLAAFLGDFLDFAGKSSAHQQAATKLRSIHNDYESIISDLTSGAISNDEARTIRDDLQHREAELLRDAPRTTRRDYKKASRALATDEKPMSTRQEIDQRTPGRSTYKHGQEDTQ</sequence>
<evidence type="ECO:0000256" key="2">
    <source>
        <dbReference type="SAM" id="Phobius"/>
    </source>
</evidence>
<dbReference type="InterPro" id="IPR040811">
    <property type="entry name" value="SLATT_4"/>
</dbReference>
<dbReference type="OrthoDB" id="4418028at2"/>
<feature type="region of interest" description="Disordered" evidence="1">
    <location>
        <begin position="160"/>
        <end position="208"/>
    </location>
</feature>
<evidence type="ECO:0000259" key="3">
    <source>
        <dbReference type="Pfam" id="PF18186"/>
    </source>
</evidence>
<keyword evidence="2" id="KW-1133">Transmembrane helix</keyword>
<keyword evidence="5" id="KW-1185">Reference proteome</keyword>
<dbReference type="STRING" id="185761.SAMN05660282_00465"/>
<feature type="compositionally biased region" description="Basic and acidic residues" evidence="1">
    <location>
        <begin position="160"/>
        <end position="194"/>
    </location>
</feature>
<dbReference type="AlphaFoldDB" id="A0A1I2QK41"/>